<evidence type="ECO:0000256" key="10">
    <source>
        <dbReference type="ARBA" id="ARBA00023180"/>
    </source>
</evidence>
<comment type="caution">
    <text evidence="11">Lacks conserved residue(s) required for the propagation of feature annotation.</text>
</comment>
<keyword evidence="8" id="KW-0130">Cell adhesion</keyword>
<evidence type="ECO:0000256" key="2">
    <source>
        <dbReference type="ARBA" id="ARBA00022525"/>
    </source>
</evidence>
<reference evidence="14" key="1">
    <citation type="journal article" date="2020" name="Nat. Ecol. Evol.">
        <title>Deeply conserved synteny resolves early events in vertebrate evolution.</title>
        <authorList>
            <person name="Simakov O."/>
            <person name="Marletaz F."/>
            <person name="Yue J.X."/>
            <person name="O'Connell B."/>
            <person name="Jenkins J."/>
            <person name="Brandt A."/>
            <person name="Calef R."/>
            <person name="Tung C.H."/>
            <person name="Huang T.K."/>
            <person name="Schmutz J."/>
            <person name="Satoh N."/>
            <person name="Yu J.K."/>
            <person name="Putnam N.H."/>
            <person name="Green R.E."/>
            <person name="Rokhsar D.S."/>
        </authorList>
    </citation>
    <scope>NUCLEOTIDE SEQUENCE [LARGE SCALE GENOMIC DNA]</scope>
    <source>
        <strain evidence="14">S238N-H82</strain>
    </source>
</reference>
<evidence type="ECO:0000256" key="12">
    <source>
        <dbReference type="SAM" id="MobiDB-lite"/>
    </source>
</evidence>
<dbReference type="PANTHER" id="PTHR19325:SF560">
    <property type="entry name" value="SUSHI, VON WILLEBRAND FACTOR TYPE A, EGF AND PENTRAXIN DOMAIN-CONTAINING PROTEIN 1"/>
    <property type="match status" value="1"/>
</dbReference>
<dbReference type="InterPro" id="IPR000436">
    <property type="entry name" value="Sushi_SCR_CCP_dom"/>
</dbReference>
<keyword evidence="5" id="KW-0732">Signal</keyword>
<feature type="disulfide bond" evidence="11">
    <location>
        <begin position="52"/>
        <end position="79"/>
    </location>
</feature>
<proteinExistence type="predicted"/>
<feature type="disulfide bond" evidence="11">
    <location>
        <begin position="110"/>
        <end position="137"/>
    </location>
</feature>
<keyword evidence="10" id="KW-0325">Glycoprotein</keyword>
<dbReference type="OMA" id="CENDGRW"/>
<reference evidence="15" key="2">
    <citation type="submission" date="2025-08" db="UniProtKB">
        <authorList>
            <consortium name="RefSeq"/>
        </authorList>
    </citation>
    <scope>IDENTIFICATION</scope>
    <source>
        <strain evidence="15">S238N-H82</strain>
        <tissue evidence="15">Testes</tissue>
    </source>
</reference>
<protein>
    <submittedName>
        <fullName evidence="15">CUB and sushi domain-containing protein 1-like</fullName>
    </submittedName>
</protein>
<feature type="domain" description="Sushi" evidence="13">
    <location>
        <begin position="25"/>
        <end position="81"/>
    </location>
</feature>
<feature type="domain" description="Sushi" evidence="13">
    <location>
        <begin position="140"/>
        <end position="196"/>
    </location>
</feature>
<dbReference type="CDD" id="cd00033">
    <property type="entry name" value="CCP"/>
    <property type="match status" value="5"/>
</dbReference>
<feature type="domain" description="Sushi" evidence="13">
    <location>
        <begin position="1"/>
        <end position="24"/>
    </location>
</feature>
<feature type="region of interest" description="Disordered" evidence="12">
    <location>
        <begin position="1"/>
        <end position="22"/>
    </location>
</feature>
<organism evidence="14 15">
    <name type="scientific">Branchiostoma floridae</name>
    <name type="common">Florida lancelet</name>
    <name type="synonym">Amphioxus</name>
    <dbReference type="NCBI Taxonomy" id="7739"/>
    <lineage>
        <taxon>Eukaryota</taxon>
        <taxon>Metazoa</taxon>
        <taxon>Chordata</taxon>
        <taxon>Cephalochordata</taxon>
        <taxon>Leptocardii</taxon>
        <taxon>Amphioxiformes</taxon>
        <taxon>Branchiostomatidae</taxon>
        <taxon>Branchiostoma</taxon>
    </lineage>
</organism>
<dbReference type="AlphaFoldDB" id="A0A9J7HKP1"/>
<dbReference type="Pfam" id="PF00084">
    <property type="entry name" value="Sushi"/>
    <property type="match status" value="4"/>
</dbReference>
<evidence type="ECO:0000256" key="7">
    <source>
        <dbReference type="ARBA" id="ARBA00022837"/>
    </source>
</evidence>
<dbReference type="GO" id="GO:0007155">
    <property type="term" value="P:cell adhesion"/>
    <property type="evidence" value="ECO:0007669"/>
    <property type="project" value="UniProtKB-KW"/>
</dbReference>
<dbReference type="SUPFAM" id="SSF57535">
    <property type="entry name" value="Complement control module/SCR domain"/>
    <property type="match status" value="5"/>
</dbReference>
<dbReference type="Proteomes" id="UP000001554">
    <property type="component" value="Chromosome 17"/>
</dbReference>
<dbReference type="PROSITE" id="PS50923">
    <property type="entry name" value="SUSHI"/>
    <property type="match status" value="5"/>
</dbReference>
<dbReference type="GeneID" id="118404867"/>
<dbReference type="PANTHER" id="PTHR19325">
    <property type="entry name" value="COMPLEMENT COMPONENT-RELATED SUSHI DOMAIN-CONTAINING"/>
    <property type="match status" value="1"/>
</dbReference>
<dbReference type="InterPro" id="IPR035976">
    <property type="entry name" value="Sushi/SCR/CCP_sf"/>
</dbReference>
<evidence type="ECO:0000313" key="14">
    <source>
        <dbReference type="Proteomes" id="UP000001554"/>
    </source>
</evidence>
<name>A0A9J7HKP1_BRAFL</name>
<keyword evidence="3" id="KW-0245">EGF-like domain</keyword>
<evidence type="ECO:0000256" key="4">
    <source>
        <dbReference type="ARBA" id="ARBA00022659"/>
    </source>
</evidence>
<evidence type="ECO:0000259" key="13">
    <source>
        <dbReference type="PROSITE" id="PS50923"/>
    </source>
</evidence>
<dbReference type="GO" id="GO:0005576">
    <property type="term" value="C:extracellular region"/>
    <property type="evidence" value="ECO:0007669"/>
    <property type="project" value="UniProtKB-SubCell"/>
</dbReference>
<evidence type="ECO:0000256" key="3">
    <source>
        <dbReference type="ARBA" id="ARBA00022536"/>
    </source>
</evidence>
<dbReference type="InterPro" id="IPR050350">
    <property type="entry name" value="Compl-Cell_Adhes-Reg"/>
</dbReference>
<dbReference type="OrthoDB" id="6160142at2759"/>
<gene>
    <name evidence="15" type="primary">LOC118404867</name>
</gene>
<dbReference type="Gene3D" id="2.10.70.10">
    <property type="entry name" value="Complement Module, domain 1"/>
    <property type="match status" value="5"/>
</dbReference>
<feature type="disulfide bond" evidence="11">
    <location>
        <begin position="224"/>
        <end position="251"/>
    </location>
</feature>
<evidence type="ECO:0000256" key="1">
    <source>
        <dbReference type="ARBA" id="ARBA00004613"/>
    </source>
</evidence>
<accession>A0A9J7HKP1</accession>
<comment type="subcellular location">
    <subcellularLocation>
        <location evidence="1">Secreted</location>
    </subcellularLocation>
</comment>
<feature type="domain" description="Sushi" evidence="13">
    <location>
        <begin position="197"/>
        <end position="253"/>
    </location>
</feature>
<feature type="disulfide bond" evidence="11">
    <location>
        <begin position="167"/>
        <end position="194"/>
    </location>
</feature>
<evidence type="ECO:0000256" key="11">
    <source>
        <dbReference type="PROSITE-ProRule" id="PRU00302"/>
    </source>
</evidence>
<keyword evidence="14" id="KW-1185">Reference proteome</keyword>
<feature type="compositionally biased region" description="Polar residues" evidence="12">
    <location>
        <begin position="1"/>
        <end position="21"/>
    </location>
</feature>
<feature type="domain" description="Sushi" evidence="13">
    <location>
        <begin position="82"/>
        <end position="139"/>
    </location>
</feature>
<dbReference type="RefSeq" id="XP_035660140.1">
    <property type="nucleotide sequence ID" value="XM_035804247.1"/>
</dbReference>
<keyword evidence="6" id="KW-0677">Repeat</keyword>
<sequence length="253" mass="26754">MSGSSSRTCQSNQQWSGSQPSCGRVSCPTLSAPAHGSISGSHYYGDRVTFSCSAGYFLQGSSSRTCQSNRQWSGTQPTCQRKSCPTLTAPADGNIQGTTFLYTDVITFSCNTGYELSGSPSRECQSNQVWSGSQPRCNRKLCQELSALNNGQVSGGHAYGDVATFTCNTGYELQGDATRTCQADQQWSGAQPVCARKACVTLDPPANGAVYGGHLYGDTVTFTCDVGYQMTGASTVTCQDIQTWTAGSPTCDS</sequence>
<evidence type="ECO:0000256" key="6">
    <source>
        <dbReference type="ARBA" id="ARBA00022737"/>
    </source>
</evidence>
<keyword evidence="9 11" id="KW-1015">Disulfide bond</keyword>
<keyword evidence="7" id="KW-0106">Calcium</keyword>
<keyword evidence="2" id="KW-0964">Secreted</keyword>
<dbReference type="SMART" id="SM00032">
    <property type="entry name" value="CCP"/>
    <property type="match status" value="4"/>
</dbReference>
<evidence type="ECO:0000256" key="9">
    <source>
        <dbReference type="ARBA" id="ARBA00023157"/>
    </source>
</evidence>
<dbReference type="KEGG" id="bfo:118404867"/>
<keyword evidence="4 11" id="KW-0768">Sushi</keyword>
<evidence type="ECO:0000313" key="15">
    <source>
        <dbReference type="RefSeq" id="XP_035660140.1"/>
    </source>
</evidence>
<dbReference type="FunFam" id="2.10.70.10:FF:000064">
    <property type="entry name" value="Fibulin 7"/>
    <property type="match status" value="3"/>
</dbReference>
<evidence type="ECO:0000256" key="8">
    <source>
        <dbReference type="ARBA" id="ARBA00022889"/>
    </source>
</evidence>
<evidence type="ECO:0000256" key="5">
    <source>
        <dbReference type="ARBA" id="ARBA00022729"/>
    </source>
</evidence>